<reference evidence="4" key="1">
    <citation type="submission" date="2016-10" db="EMBL/GenBank/DDBJ databases">
        <authorList>
            <person name="Varghese N."/>
            <person name="Submissions S."/>
        </authorList>
    </citation>
    <scope>NUCLEOTIDE SEQUENCE [LARGE SCALE GENOMIC DNA]</scope>
    <source>
        <strain evidence="4">DSM 11578</strain>
    </source>
</reference>
<dbReference type="Pfam" id="PF06804">
    <property type="entry name" value="Lipoprotein_18"/>
    <property type="match status" value="1"/>
</dbReference>
<dbReference type="STRING" id="45496.SAMN04488079_10930"/>
<sequence>MNVKLFKQTSLVVMMTTALTACGAFSSLDEVVPDNTQKYRKAETMPPLDVPPDLSTSRIKDDISGNQTNTATYSEFEEAATNPLAAKYNVTPESKPALAGEGKDRHLVVPGDREVTWQRIIDFWATKDLGIARADDRIGLMDTTADADGYVYRIRMERGDTSKMTNVYLGNPDDEKANKQKDEAMLRQLADYLGTLYQQDMEQFKLATPAPPPEETARVLLMDDSNGQQSLLIEQDFQTVWGRVGRVLDSKGFSVEDRDRSKGQYFVRYIDPFKKAEQEDEGMLDKLAFWRDDVEKKPDEYYYIKLLSDANQTRVMVLDSNEVRTSDESAKRLLDLIQEQLAP</sequence>
<dbReference type="InterPro" id="IPR010653">
    <property type="entry name" value="NlpB/DapX"/>
</dbReference>
<accession>A0A1I3YY83</accession>
<evidence type="ECO:0000313" key="4">
    <source>
        <dbReference type="Proteomes" id="UP000198924"/>
    </source>
</evidence>
<feature type="region of interest" description="Disordered" evidence="1">
    <location>
        <begin position="43"/>
        <end position="67"/>
    </location>
</feature>
<protein>
    <submittedName>
        <fullName evidence="3">Beta-barrel assembly machine subunit BamC</fullName>
    </submittedName>
</protein>
<evidence type="ECO:0000313" key="3">
    <source>
        <dbReference type="EMBL" id="SFK36309.1"/>
    </source>
</evidence>
<name>A0A1I3YY83_9GAMM</name>
<feature type="signal peptide" evidence="2">
    <location>
        <begin position="1"/>
        <end position="23"/>
    </location>
</feature>
<proteinExistence type="predicted"/>
<dbReference type="Gene3D" id="3.30.310.170">
    <property type="entry name" value="Outer membrane protein assembly factor BamC"/>
    <property type="match status" value="1"/>
</dbReference>
<dbReference type="OrthoDB" id="9772575at2"/>
<evidence type="ECO:0000256" key="2">
    <source>
        <dbReference type="SAM" id="SignalP"/>
    </source>
</evidence>
<gene>
    <name evidence="3" type="ORF">SAMN04488079_10930</name>
</gene>
<feature type="chain" id="PRO_5011435954" evidence="2">
    <location>
        <begin position="24"/>
        <end position="343"/>
    </location>
</feature>
<dbReference type="Proteomes" id="UP000198924">
    <property type="component" value="Unassembled WGS sequence"/>
</dbReference>
<keyword evidence="4" id="KW-1185">Reference proteome</keyword>
<keyword evidence="2" id="KW-0732">Signal</keyword>
<dbReference type="InterPro" id="IPR042268">
    <property type="entry name" value="BamC_C"/>
</dbReference>
<dbReference type="PROSITE" id="PS51257">
    <property type="entry name" value="PROKAR_LIPOPROTEIN"/>
    <property type="match status" value="1"/>
</dbReference>
<evidence type="ECO:0000256" key="1">
    <source>
        <dbReference type="SAM" id="MobiDB-lite"/>
    </source>
</evidence>
<dbReference type="RefSeq" id="WP_091713686.1">
    <property type="nucleotide sequence ID" value="NZ_FOSH01000009.1"/>
</dbReference>
<organism evidence="3 4">
    <name type="scientific">Methylophaga sulfidovorans</name>
    <dbReference type="NCBI Taxonomy" id="45496"/>
    <lineage>
        <taxon>Bacteria</taxon>
        <taxon>Pseudomonadati</taxon>
        <taxon>Pseudomonadota</taxon>
        <taxon>Gammaproteobacteria</taxon>
        <taxon>Thiotrichales</taxon>
        <taxon>Piscirickettsiaceae</taxon>
        <taxon>Methylophaga</taxon>
    </lineage>
</organism>
<dbReference type="EMBL" id="FOSH01000009">
    <property type="protein sequence ID" value="SFK36309.1"/>
    <property type="molecule type" value="Genomic_DNA"/>
</dbReference>
<dbReference type="AlphaFoldDB" id="A0A1I3YY83"/>